<dbReference type="PANTHER" id="PTHR42693:SF42">
    <property type="entry name" value="ARYLSULFATASE G"/>
    <property type="match status" value="1"/>
</dbReference>
<sequence>MKANFTFLIICIAVSLLISCGSQEKKAPTKPNVLFILVDDLGYTDVGFMGSEFYETPNLDELASKSAIFTQGYAASAVCSPSRASIMTGRFVSGHGITDWIGAPEKEDWRRYNRHTRLLPPEYIHALPAELNTFPELFQQAGYKTFFAGKWHLGSEEDQSLPTAHGFDINVGGFHAGSPANGRYFAPFSNPQMEDYPEEKGLNLSMRLAQETSKFIQEHQSESFLAVMSFYAVHGPIQTTEEKWKKYRAKAEQKGIAETGFEMERILPYRKAQDNPVYAGLVEHMDDAVGLVLDKLKELDLMENTIIVFTSDNGGVVSGDNYSTNLAPLRGGKGYQWEGGTRVPYLIYVPWLDQKGERLDTPASGVDFLPTLLDLTGQNPVTENIDGVSLSKVLQGQSLETRALIWHYPHYGNQGGEPNSTIRKGKWKLIHYWEDGREELYDLENDLSEKKDLIASQSDIAKALSEELMKRLQEDQARYAYPDPEFSPDSSSMVLERFRTTLLERLENQRKQMLAPDFQPNVDWWGSKVID</sequence>
<dbReference type="CDD" id="cd16144">
    <property type="entry name" value="ARS_like"/>
    <property type="match status" value="1"/>
</dbReference>
<dbReference type="Proteomes" id="UP001595805">
    <property type="component" value="Unassembled WGS sequence"/>
</dbReference>
<dbReference type="InterPro" id="IPR024607">
    <property type="entry name" value="Sulfatase_CS"/>
</dbReference>
<keyword evidence="6" id="KW-0106">Calcium</keyword>
<comment type="similarity">
    <text evidence="2">Belongs to the sulfatase family.</text>
</comment>
<evidence type="ECO:0000256" key="5">
    <source>
        <dbReference type="ARBA" id="ARBA00022801"/>
    </source>
</evidence>
<dbReference type="PROSITE" id="PS00523">
    <property type="entry name" value="SULFATASE_1"/>
    <property type="match status" value="1"/>
</dbReference>
<evidence type="ECO:0000259" key="7">
    <source>
        <dbReference type="Pfam" id="PF00884"/>
    </source>
</evidence>
<comment type="cofactor">
    <cofactor evidence="1">
        <name>Ca(2+)</name>
        <dbReference type="ChEBI" id="CHEBI:29108"/>
    </cofactor>
</comment>
<dbReference type="PROSITE" id="PS51257">
    <property type="entry name" value="PROKAR_LIPOPROTEIN"/>
    <property type="match status" value="1"/>
</dbReference>
<evidence type="ECO:0000256" key="3">
    <source>
        <dbReference type="ARBA" id="ARBA00022723"/>
    </source>
</evidence>
<organism evidence="8 9">
    <name type="scientific">Algoriphagus namhaensis</name>
    <dbReference type="NCBI Taxonomy" id="915353"/>
    <lineage>
        <taxon>Bacteria</taxon>
        <taxon>Pseudomonadati</taxon>
        <taxon>Bacteroidota</taxon>
        <taxon>Cytophagia</taxon>
        <taxon>Cytophagales</taxon>
        <taxon>Cyclobacteriaceae</taxon>
        <taxon>Algoriphagus</taxon>
    </lineage>
</organism>
<evidence type="ECO:0000256" key="1">
    <source>
        <dbReference type="ARBA" id="ARBA00001913"/>
    </source>
</evidence>
<comment type="caution">
    <text evidence="8">The sequence shown here is derived from an EMBL/GenBank/DDBJ whole genome shotgun (WGS) entry which is preliminary data.</text>
</comment>
<evidence type="ECO:0000256" key="2">
    <source>
        <dbReference type="ARBA" id="ARBA00008779"/>
    </source>
</evidence>
<name>A0ABV8AU18_9BACT</name>
<dbReference type="PANTHER" id="PTHR42693">
    <property type="entry name" value="ARYLSULFATASE FAMILY MEMBER"/>
    <property type="match status" value="1"/>
</dbReference>
<gene>
    <name evidence="8" type="ORF">ACFOSV_09730</name>
</gene>
<evidence type="ECO:0000256" key="6">
    <source>
        <dbReference type="ARBA" id="ARBA00022837"/>
    </source>
</evidence>
<proteinExistence type="inferred from homology"/>
<dbReference type="Gene3D" id="3.30.1120.10">
    <property type="match status" value="1"/>
</dbReference>
<dbReference type="EMBL" id="JBHRZS010000007">
    <property type="protein sequence ID" value="MFC3880456.1"/>
    <property type="molecule type" value="Genomic_DNA"/>
</dbReference>
<dbReference type="SUPFAM" id="SSF53649">
    <property type="entry name" value="Alkaline phosphatase-like"/>
    <property type="match status" value="1"/>
</dbReference>
<accession>A0ABV8AU18</accession>
<evidence type="ECO:0000313" key="9">
    <source>
        <dbReference type="Proteomes" id="UP001595805"/>
    </source>
</evidence>
<dbReference type="Pfam" id="PF00884">
    <property type="entry name" value="Sulfatase"/>
    <property type="match status" value="1"/>
</dbReference>
<dbReference type="InterPro" id="IPR000917">
    <property type="entry name" value="Sulfatase_N"/>
</dbReference>
<keyword evidence="9" id="KW-1185">Reference proteome</keyword>
<protein>
    <submittedName>
        <fullName evidence="8">Sulfatase</fullName>
    </submittedName>
</protein>
<reference evidence="9" key="1">
    <citation type="journal article" date="2019" name="Int. J. Syst. Evol. Microbiol.">
        <title>The Global Catalogue of Microorganisms (GCM) 10K type strain sequencing project: providing services to taxonomists for standard genome sequencing and annotation.</title>
        <authorList>
            <consortium name="The Broad Institute Genomics Platform"/>
            <consortium name="The Broad Institute Genome Sequencing Center for Infectious Disease"/>
            <person name="Wu L."/>
            <person name="Ma J."/>
        </authorList>
    </citation>
    <scope>NUCLEOTIDE SEQUENCE [LARGE SCALE GENOMIC DNA]</scope>
    <source>
        <strain evidence="9">CCUG 60523</strain>
    </source>
</reference>
<keyword evidence="3" id="KW-0479">Metal-binding</keyword>
<dbReference type="PROSITE" id="PS00149">
    <property type="entry name" value="SULFATASE_2"/>
    <property type="match status" value="1"/>
</dbReference>
<dbReference type="Gene3D" id="3.40.720.10">
    <property type="entry name" value="Alkaline Phosphatase, subunit A"/>
    <property type="match status" value="1"/>
</dbReference>
<dbReference type="InterPro" id="IPR050738">
    <property type="entry name" value="Sulfatase"/>
</dbReference>
<feature type="domain" description="Sulfatase N-terminal" evidence="7">
    <location>
        <begin position="31"/>
        <end position="377"/>
    </location>
</feature>
<keyword evidence="5" id="KW-0378">Hydrolase</keyword>
<dbReference type="RefSeq" id="WP_377905814.1">
    <property type="nucleotide sequence ID" value="NZ_JBHRZS010000007.1"/>
</dbReference>
<dbReference type="InterPro" id="IPR017850">
    <property type="entry name" value="Alkaline_phosphatase_core_sf"/>
</dbReference>
<evidence type="ECO:0000256" key="4">
    <source>
        <dbReference type="ARBA" id="ARBA00022729"/>
    </source>
</evidence>
<evidence type="ECO:0000313" key="8">
    <source>
        <dbReference type="EMBL" id="MFC3880456.1"/>
    </source>
</evidence>
<keyword evidence="4" id="KW-0732">Signal</keyword>